<gene>
    <name evidence="12" type="ORF">DW084_09470</name>
    <name evidence="11" type="ORF">GFU50_16020</name>
</gene>
<dbReference type="SUPFAM" id="SSF54523">
    <property type="entry name" value="Pili subunits"/>
    <property type="match status" value="1"/>
</dbReference>
<keyword evidence="3" id="KW-1003">Cell membrane</keyword>
<evidence type="ECO:0000256" key="3">
    <source>
        <dbReference type="ARBA" id="ARBA00022475"/>
    </source>
</evidence>
<dbReference type="NCBIfam" id="TIGR02532">
    <property type="entry name" value="IV_pilin_GFxxxE"/>
    <property type="match status" value="1"/>
</dbReference>
<evidence type="ECO:0000256" key="9">
    <source>
        <dbReference type="ARBA" id="ARBA00043982"/>
    </source>
</evidence>
<dbReference type="InterPro" id="IPR045584">
    <property type="entry name" value="Pilin-like"/>
</dbReference>
<dbReference type="EMBL" id="CP046123">
    <property type="protein sequence ID" value="QGN30946.1"/>
    <property type="molecule type" value="Genomic_DNA"/>
</dbReference>
<evidence type="ECO:0000313" key="12">
    <source>
        <dbReference type="EMBL" id="RHK06223.1"/>
    </source>
</evidence>
<dbReference type="PROSITE" id="PS00409">
    <property type="entry name" value="PROKAR_NTER_METHYL"/>
    <property type="match status" value="1"/>
</dbReference>
<dbReference type="GO" id="GO:0030420">
    <property type="term" value="P:establishment of competence for transformation"/>
    <property type="evidence" value="ECO:0007669"/>
    <property type="project" value="UniProtKB-KW"/>
</dbReference>
<evidence type="ECO:0000256" key="6">
    <source>
        <dbReference type="ARBA" id="ARBA00022989"/>
    </source>
</evidence>
<dbReference type="GO" id="GO:0015628">
    <property type="term" value="P:protein secretion by the type II secretion system"/>
    <property type="evidence" value="ECO:0007669"/>
    <property type="project" value="InterPro"/>
</dbReference>
<keyword evidence="7 10" id="KW-0472">Membrane</keyword>
<keyword evidence="4" id="KW-0488">Methylation</keyword>
<dbReference type="AlphaFoldDB" id="A0A415ESA7"/>
<comment type="similarity">
    <text evidence="9">Belongs to the ComGC family.</text>
</comment>
<dbReference type="PIRSF" id="PIRSF029928">
    <property type="entry name" value="Late_competence_ComGC"/>
    <property type="match status" value="1"/>
</dbReference>
<evidence type="ECO:0000256" key="4">
    <source>
        <dbReference type="ARBA" id="ARBA00022481"/>
    </source>
</evidence>
<evidence type="ECO:0000313" key="11">
    <source>
        <dbReference type="EMBL" id="QGN30946.1"/>
    </source>
</evidence>
<dbReference type="InterPro" id="IPR012902">
    <property type="entry name" value="N_methyl_site"/>
</dbReference>
<evidence type="ECO:0000313" key="13">
    <source>
        <dbReference type="Proteomes" id="UP000286288"/>
    </source>
</evidence>
<dbReference type="Proteomes" id="UP000422837">
    <property type="component" value="Chromosome"/>
</dbReference>
<feature type="transmembrane region" description="Helical" evidence="10">
    <location>
        <begin position="21"/>
        <end position="41"/>
    </location>
</feature>
<dbReference type="GO" id="GO:0015627">
    <property type="term" value="C:type II protein secretion system complex"/>
    <property type="evidence" value="ECO:0007669"/>
    <property type="project" value="InterPro"/>
</dbReference>
<protein>
    <submittedName>
        <fullName evidence="12">Prepilin-type N-terminal cleavage/methylation domain-containing protein</fullName>
    </submittedName>
</protein>
<dbReference type="GO" id="GO:0009986">
    <property type="term" value="C:cell surface"/>
    <property type="evidence" value="ECO:0007669"/>
    <property type="project" value="UniProtKB-SubCell"/>
</dbReference>
<dbReference type="InterPro" id="IPR000983">
    <property type="entry name" value="Bac_GSPG_pilin"/>
</dbReference>
<evidence type="ECO:0000256" key="5">
    <source>
        <dbReference type="ARBA" id="ARBA00022692"/>
    </source>
</evidence>
<dbReference type="InterPro" id="IPR016940">
    <property type="entry name" value="ComGC"/>
</dbReference>
<proteinExistence type="inferred from homology"/>
<evidence type="ECO:0000313" key="14">
    <source>
        <dbReference type="Proteomes" id="UP000422837"/>
    </source>
</evidence>
<dbReference type="Gene3D" id="3.30.700.10">
    <property type="entry name" value="Glycoprotein, Type 4 Pilin"/>
    <property type="match status" value="1"/>
</dbReference>
<evidence type="ECO:0000256" key="8">
    <source>
        <dbReference type="ARBA" id="ARBA00023287"/>
    </source>
</evidence>
<evidence type="ECO:0000256" key="7">
    <source>
        <dbReference type="ARBA" id="ARBA00023136"/>
    </source>
</evidence>
<reference evidence="11 14" key="2">
    <citation type="submission" date="2019-11" db="EMBL/GenBank/DDBJ databases">
        <title>Detection and genome characteristic of a blood enterococcus casselifavus isolate from Zhengzhou,china.</title>
        <authorList>
            <person name="Wen P."/>
        </authorList>
    </citation>
    <scope>NUCLEOTIDE SEQUENCE [LARGE SCALE GENOMIC DNA]</scope>
    <source>
        <strain evidence="11 14">EC291</strain>
    </source>
</reference>
<evidence type="ECO:0000256" key="2">
    <source>
        <dbReference type="ARBA" id="ARBA00004241"/>
    </source>
</evidence>
<keyword evidence="8" id="KW-0178">Competence</keyword>
<name>A0A415ESA7_ENTCA</name>
<sequence>MIEKKVASPRKQGIWRVKKGFTLVEMLVVLLVISILVLLFVPNLANQRGIIDEKGNAAIVKVVETQIELFRLNEDRVPSKEELIAEGYVSEEQYAIYEQGK</sequence>
<evidence type="ECO:0000256" key="1">
    <source>
        <dbReference type="ARBA" id="ARBA00004162"/>
    </source>
</evidence>
<evidence type="ECO:0000256" key="10">
    <source>
        <dbReference type="SAM" id="Phobius"/>
    </source>
</evidence>
<dbReference type="GO" id="GO:0005886">
    <property type="term" value="C:plasma membrane"/>
    <property type="evidence" value="ECO:0007669"/>
    <property type="project" value="UniProtKB-SubCell"/>
</dbReference>
<keyword evidence="5 10" id="KW-0812">Transmembrane</keyword>
<dbReference type="NCBIfam" id="NF040999">
    <property type="entry name" value="pilin_ComGC"/>
    <property type="match status" value="1"/>
</dbReference>
<dbReference type="PRINTS" id="PR00813">
    <property type="entry name" value="BCTERIALGSPG"/>
</dbReference>
<accession>A0A415ESA7</accession>
<reference evidence="12 13" key="1">
    <citation type="submission" date="2018-08" db="EMBL/GenBank/DDBJ databases">
        <title>A genome reference for cultivated species of the human gut microbiota.</title>
        <authorList>
            <person name="Zou Y."/>
            <person name="Xue W."/>
            <person name="Luo G."/>
        </authorList>
    </citation>
    <scope>NUCLEOTIDE SEQUENCE [LARGE SCALE GENOMIC DNA]</scope>
    <source>
        <strain evidence="12 13">AF48-16</strain>
    </source>
</reference>
<keyword evidence="6 10" id="KW-1133">Transmembrane helix</keyword>
<dbReference type="Proteomes" id="UP000286288">
    <property type="component" value="Unassembled WGS sequence"/>
</dbReference>
<dbReference type="Pfam" id="PF07963">
    <property type="entry name" value="N_methyl"/>
    <property type="match status" value="1"/>
</dbReference>
<organism evidence="12 13">
    <name type="scientific">Enterococcus casseliflavus</name>
    <name type="common">Enterococcus flavescens</name>
    <dbReference type="NCBI Taxonomy" id="37734"/>
    <lineage>
        <taxon>Bacteria</taxon>
        <taxon>Bacillati</taxon>
        <taxon>Bacillota</taxon>
        <taxon>Bacilli</taxon>
        <taxon>Lactobacillales</taxon>
        <taxon>Enterococcaceae</taxon>
        <taxon>Enterococcus</taxon>
    </lineage>
</organism>
<comment type="subcellular location">
    <subcellularLocation>
        <location evidence="1">Cell membrane</location>
        <topology evidence="1">Single-pass membrane protein</topology>
    </subcellularLocation>
    <subcellularLocation>
        <location evidence="2">Cell surface</location>
    </subcellularLocation>
</comment>
<dbReference type="EMBL" id="QRMZ01000011">
    <property type="protein sequence ID" value="RHK06223.1"/>
    <property type="molecule type" value="Genomic_DNA"/>
</dbReference>
<dbReference type="RefSeq" id="WP_010749024.1">
    <property type="nucleotide sequence ID" value="NZ_CABGIF010000001.1"/>
</dbReference>